<dbReference type="InterPro" id="IPR005479">
    <property type="entry name" value="CPAse_ATP-bd"/>
</dbReference>
<dbReference type="STRING" id="1797197.A2Y75_04835"/>
<dbReference type="InterPro" id="IPR005483">
    <property type="entry name" value="CPSase_dom"/>
</dbReference>
<evidence type="ECO:0000313" key="17">
    <source>
        <dbReference type="Proteomes" id="UP000177876"/>
    </source>
</evidence>
<dbReference type="InterPro" id="IPR011761">
    <property type="entry name" value="ATP-grasp"/>
</dbReference>
<organism evidence="16 17">
    <name type="scientific">Candidatus Solincola sediminis</name>
    <dbReference type="NCBI Taxonomy" id="1797199"/>
    <lineage>
        <taxon>Bacteria</taxon>
        <taxon>Bacillati</taxon>
        <taxon>Actinomycetota</taxon>
        <taxon>Candidatus Geothermincolia</taxon>
        <taxon>Candidatus Geothermincolales</taxon>
        <taxon>Candidatus Geothermincolaceae</taxon>
        <taxon>Candidatus Solincola</taxon>
    </lineage>
</organism>
<dbReference type="Pfam" id="PF25596">
    <property type="entry name" value="CPSase_L_D1"/>
    <property type="match status" value="2"/>
</dbReference>
<dbReference type="GO" id="GO:0006541">
    <property type="term" value="P:glutamine metabolic process"/>
    <property type="evidence" value="ECO:0007669"/>
    <property type="project" value="TreeGrafter"/>
</dbReference>
<dbReference type="Gene3D" id="3.40.50.1380">
    <property type="entry name" value="Methylglyoxal synthase-like domain"/>
    <property type="match status" value="1"/>
</dbReference>
<dbReference type="CDD" id="cd01424">
    <property type="entry name" value="MGS_CPS_II"/>
    <property type="match status" value="1"/>
</dbReference>
<comment type="caution">
    <text evidence="16">The sequence shown here is derived from an EMBL/GenBank/DDBJ whole genome shotgun (WGS) entry which is preliminary data.</text>
</comment>
<evidence type="ECO:0000256" key="4">
    <source>
        <dbReference type="ARBA" id="ARBA00022598"/>
    </source>
</evidence>
<dbReference type="UniPathway" id="UPA00070">
    <property type="reaction ID" value="UER00115"/>
</dbReference>
<dbReference type="Pfam" id="PF02142">
    <property type="entry name" value="MGS"/>
    <property type="match status" value="1"/>
</dbReference>
<dbReference type="PROSITE" id="PS50975">
    <property type="entry name" value="ATP_GRASP"/>
    <property type="match status" value="2"/>
</dbReference>
<dbReference type="SUPFAM" id="SSF56059">
    <property type="entry name" value="Glutathione synthetase ATP-binding domain-like"/>
    <property type="match status" value="2"/>
</dbReference>
<dbReference type="SUPFAM" id="SSF52335">
    <property type="entry name" value="Methylglyoxal synthase-like"/>
    <property type="match status" value="1"/>
</dbReference>
<reference evidence="16 17" key="1">
    <citation type="journal article" date="2016" name="Nat. Commun.">
        <title>Thousands of microbial genomes shed light on interconnected biogeochemical processes in an aquifer system.</title>
        <authorList>
            <person name="Anantharaman K."/>
            <person name="Brown C.T."/>
            <person name="Hug L.A."/>
            <person name="Sharon I."/>
            <person name="Castelle C.J."/>
            <person name="Probst A.J."/>
            <person name="Thomas B.C."/>
            <person name="Singh A."/>
            <person name="Wilkins M.J."/>
            <person name="Karaoz U."/>
            <person name="Brodie E.L."/>
            <person name="Williams K.H."/>
            <person name="Hubbard S.S."/>
            <person name="Banfield J.F."/>
        </authorList>
    </citation>
    <scope>NUCLEOTIDE SEQUENCE [LARGE SCALE GENOMIC DNA]</scope>
</reference>
<keyword evidence="6" id="KW-0479">Metal-binding</keyword>
<dbReference type="PROSITE" id="PS51855">
    <property type="entry name" value="MGS"/>
    <property type="match status" value="1"/>
</dbReference>
<dbReference type="Proteomes" id="UP000177876">
    <property type="component" value="Unassembled WGS sequence"/>
</dbReference>
<evidence type="ECO:0000256" key="8">
    <source>
        <dbReference type="ARBA" id="ARBA00022840"/>
    </source>
</evidence>
<feature type="domain" description="ATP-grasp" evidence="14">
    <location>
        <begin position="551"/>
        <end position="739"/>
    </location>
</feature>
<dbReference type="GO" id="GO:0044205">
    <property type="term" value="P:'de novo' UMP biosynthetic process"/>
    <property type="evidence" value="ECO:0007669"/>
    <property type="project" value="UniProtKB-UniPathway"/>
</dbReference>
<comment type="pathway">
    <text evidence="1">Amino-acid biosynthesis; L-arginine biosynthesis; carbamoyl phosphate from bicarbonate: step 1/1.</text>
</comment>
<dbReference type="InterPro" id="IPR036914">
    <property type="entry name" value="MGS-like_dom_sf"/>
</dbReference>
<evidence type="ECO:0000256" key="3">
    <source>
        <dbReference type="ARBA" id="ARBA00022571"/>
    </source>
</evidence>
<dbReference type="SUPFAM" id="SSF52440">
    <property type="entry name" value="PreATP-grasp domain"/>
    <property type="match status" value="2"/>
</dbReference>
<protein>
    <submittedName>
        <fullName evidence="16">Uncharacterized protein</fullName>
    </submittedName>
</protein>
<evidence type="ECO:0000256" key="9">
    <source>
        <dbReference type="ARBA" id="ARBA00022842"/>
    </source>
</evidence>
<dbReference type="PANTHER" id="PTHR11405:SF53">
    <property type="entry name" value="CARBAMOYL-PHOSPHATE SYNTHASE [AMMONIA], MITOCHONDRIAL"/>
    <property type="match status" value="1"/>
</dbReference>
<evidence type="ECO:0000256" key="11">
    <source>
        <dbReference type="ARBA" id="ARBA00023211"/>
    </source>
</evidence>
<dbReference type="AlphaFoldDB" id="A0A1F2WS47"/>
<evidence type="ECO:0000256" key="2">
    <source>
        <dbReference type="ARBA" id="ARBA00009799"/>
    </source>
</evidence>
<evidence type="ECO:0000256" key="10">
    <source>
        <dbReference type="ARBA" id="ARBA00022975"/>
    </source>
</evidence>
<dbReference type="SMART" id="SM00851">
    <property type="entry name" value="MGS"/>
    <property type="match status" value="1"/>
</dbReference>
<evidence type="ECO:0000256" key="5">
    <source>
        <dbReference type="ARBA" id="ARBA00022605"/>
    </source>
</evidence>
<dbReference type="GO" id="GO:0004088">
    <property type="term" value="F:carbamoyl-phosphate synthase (glutamine-hydrolyzing) activity"/>
    <property type="evidence" value="ECO:0007669"/>
    <property type="project" value="TreeGrafter"/>
</dbReference>
<proteinExistence type="inferred from homology"/>
<dbReference type="Pfam" id="PF02786">
    <property type="entry name" value="CPSase_L_D2"/>
    <property type="match status" value="1"/>
</dbReference>
<keyword evidence="7 13" id="KW-0547">Nucleotide-binding</keyword>
<dbReference type="PANTHER" id="PTHR11405">
    <property type="entry name" value="CARBAMOYLTRANSFERASE FAMILY MEMBER"/>
    <property type="match status" value="1"/>
</dbReference>
<evidence type="ECO:0000256" key="6">
    <source>
        <dbReference type="ARBA" id="ARBA00022723"/>
    </source>
</evidence>
<dbReference type="InterPro" id="IPR033937">
    <property type="entry name" value="MGS_CPS_CarB"/>
</dbReference>
<sequence length="945" mass="103417">MTSREDLTLMIGPGPVAIGEGGYRQYIAARACTILRQSGLRVMVLENDPATLMDVGGEREDLYMEPAMAAVVKRIVKEAGVGTIWYGFAGNRGLLLGSELEEEGWHHDLCLQTPDLAAGRLCSNRYLLSQILKEHDLDNRELRPARNLREGQDASQELGFPLAVRPDSSSAGWGSGLAYNLEEYPALLGDALRDSPTGRITIEAAFENWRKYIVLLLRDREGRTVCPGIVEQVEALPKHDGDSILACPPISLTKRQGESLREMAIKAGEAFNLSGLCEFKLCLGSQADRVKLLDLDFGPGRHTPIVEMLSGADLVRIHLDLVTGKTLIGEHRLEIKKTMLVVPRILNKPVADEGYLGLGSHAVGRTCFVGENLREASMNAIEDLAEGTEDDNQRQLKMIEDILQAAGERRNRHSTKPGAGCRQVLYLSRQVDADSDCTLVIAPEGWGPHGCEQEANCFHALQGLKENNQGAALYTPSIDFALFSLDWADSVFLGPLKASAIKESAERQGLKEVVLHFGGQKSLSLANELRSSEMEVLGCESPDHVLGAEARDVLKRGGLPLVDSLNSRGFEAGIEVLQRIAYPVHAILEDNAGQGTERLLYGREDAELFLRELREDRAVIWRAVPEDVQEIQLEAVAGVEPDDLILFWEQLDEIGISSSDGLGVYPPFYMTSQQKKRATDLTRKAIAALGSRGNLSMKLFLRNGDAWIEDVDLGASANLPFLERASGLPLASLGISVLKKGRVPFDDAASRCSVVRMPTIPYGVIAESDILPSPQRRSTGSLIAIASNPAAALAKALWSQGIRPQASRIAFLSVANREKRRVVLLARELRAAGYFLMATRGTAHALEAAGIKVETVNKLKEGRPNIVDHIRNGEVGLVINIPRGKFPHSDGFYIRAASARHHIPCITNIEFALALTRGLRHSEPDDWEIMPIAGYRGLKQEIMEG</sequence>
<dbReference type="InterPro" id="IPR011607">
    <property type="entry name" value="MGS-like_dom"/>
</dbReference>
<dbReference type="EMBL" id="MELK01000011">
    <property type="protein sequence ID" value="OFW59708.1"/>
    <property type="molecule type" value="Genomic_DNA"/>
</dbReference>
<keyword evidence="5" id="KW-0028">Amino-acid biosynthesis</keyword>
<dbReference type="GO" id="GO:0005737">
    <property type="term" value="C:cytoplasm"/>
    <property type="evidence" value="ECO:0007669"/>
    <property type="project" value="TreeGrafter"/>
</dbReference>
<dbReference type="InterPro" id="IPR016185">
    <property type="entry name" value="PreATP-grasp_dom_sf"/>
</dbReference>
<evidence type="ECO:0000259" key="15">
    <source>
        <dbReference type="PROSITE" id="PS51855"/>
    </source>
</evidence>
<accession>A0A1F2WS47</accession>
<dbReference type="GO" id="GO:0006526">
    <property type="term" value="P:L-arginine biosynthetic process"/>
    <property type="evidence" value="ECO:0007669"/>
    <property type="project" value="UniProtKB-KW"/>
</dbReference>
<feature type="domain" description="ATP-grasp" evidence="14">
    <location>
        <begin position="129"/>
        <end position="323"/>
    </location>
</feature>
<keyword evidence="10" id="KW-0665">Pyrimidine biosynthesis</keyword>
<keyword evidence="3" id="KW-0055">Arginine biosynthesis</keyword>
<comment type="similarity">
    <text evidence="2">Belongs to the CarB family.</text>
</comment>
<keyword evidence="8 13" id="KW-0067">ATP-binding</keyword>
<evidence type="ECO:0000256" key="12">
    <source>
        <dbReference type="ARBA" id="ARBA00047359"/>
    </source>
</evidence>
<keyword evidence="4" id="KW-0436">Ligase</keyword>
<dbReference type="PRINTS" id="PR00098">
    <property type="entry name" value="CPSASE"/>
</dbReference>
<evidence type="ECO:0000313" key="16">
    <source>
        <dbReference type="EMBL" id="OFW59708.1"/>
    </source>
</evidence>
<name>A0A1F2WS47_9ACTN</name>
<dbReference type="GO" id="GO:0005524">
    <property type="term" value="F:ATP binding"/>
    <property type="evidence" value="ECO:0007669"/>
    <property type="project" value="UniProtKB-UniRule"/>
</dbReference>
<keyword evidence="9" id="KW-0460">Magnesium</keyword>
<gene>
    <name evidence="16" type="ORF">A2Y75_04835</name>
</gene>
<feature type="domain" description="MGS-like" evidence="15">
    <location>
        <begin position="801"/>
        <end position="945"/>
    </location>
</feature>
<keyword evidence="11" id="KW-0464">Manganese</keyword>
<dbReference type="InterPro" id="IPR058047">
    <property type="entry name" value="CPSase_preATP-grasp"/>
</dbReference>
<dbReference type="Gene3D" id="3.30.470.20">
    <property type="entry name" value="ATP-grasp fold, B domain"/>
    <property type="match status" value="2"/>
</dbReference>
<evidence type="ECO:0000259" key="14">
    <source>
        <dbReference type="PROSITE" id="PS50975"/>
    </source>
</evidence>
<evidence type="ECO:0000256" key="13">
    <source>
        <dbReference type="PROSITE-ProRule" id="PRU00409"/>
    </source>
</evidence>
<evidence type="ECO:0000256" key="1">
    <source>
        <dbReference type="ARBA" id="ARBA00005077"/>
    </source>
</evidence>
<dbReference type="GO" id="GO:0004087">
    <property type="term" value="F:carbamoyl-phosphate synthase (ammonia) activity"/>
    <property type="evidence" value="ECO:0007669"/>
    <property type="project" value="UniProtKB-EC"/>
</dbReference>
<evidence type="ECO:0000256" key="7">
    <source>
        <dbReference type="ARBA" id="ARBA00022741"/>
    </source>
</evidence>
<comment type="catalytic activity">
    <reaction evidence="12">
        <text>hydrogencarbonate + NH4(+) + 2 ATP = carbamoyl phosphate + 2 ADP + phosphate + 2 H(+)</text>
        <dbReference type="Rhea" id="RHEA:18029"/>
        <dbReference type="ChEBI" id="CHEBI:15378"/>
        <dbReference type="ChEBI" id="CHEBI:17544"/>
        <dbReference type="ChEBI" id="CHEBI:28938"/>
        <dbReference type="ChEBI" id="CHEBI:30616"/>
        <dbReference type="ChEBI" id="CHEBI:43474"/>
        <dbReference type="ChEBI" id="CHEBI:58228"/>
        <dbReference type="ChEBI" id="CHEBI:456216"/>
        <dbReference type="EC" id="6.3.4.16"/>
    </reaction>
</comment>
<dbReference type="Gene3D" id="3.40.50.20">
    <property type="match status" value="2"/>
</dbReference>
<dbReference type="GO" id="GO:0046872">
    <property type="term" value="F:metal ion binding"/>
    <property type="evidence" value="ECO:0007669"/>
    <property type="project" value="UniProtKB-KW"/>
</dbReference>